<dbReference type="Proteomes" id="UP001364695">
    <property type="component" value="Unassembled WGS sequence"/>
</dbReference>
<comment type="caution">
    <text evidence="1">The sequence shown here is derived from an EMBL/GenBank/DDBJ whole genome shotgun (WGS) entry which is preliminary data.</text>
</comment>
<evidence type="ECO:0000313" key="2">
    <source>
        <dbReference type="Proteomes" id="UP001364695"/>
    </source>
</evidence>
<keyword evidence="1" id="KW-0282">Flagellum</keyword>
<reference evidence="1" key="1">
    <citation type="submission" date="2023-10" db="EMBL/GenBank/DDBJ databases">
        <title>Amphibacter perezi, gen. nov., sp. nov. a novel taxa of the family Comamonadaceae, class Betaproteobacteria isolated from the skin microbiota of Pelophylax perezi from different populations.</title>
        <authorList>
            <person name="Costa S."/>
            <person name="Proenca D.N."/>
            <person name="Lopes I."/>
            <person name="Morais P.V."/>
        </authorList>
    </citation>
    <scope>NUCLEOTIDE SEQUENCE</scope>
    <source>
        <strain evidence="1">SL12-8</strain>
    </source>
</reference>
<keyword evidence="2" id="KW-1185">Reference proteome</keyword>
<name>A0ACC6P0W3_9BURK</name>
<sequence length="95" mass="10036">MKVQPLSPRTLTPATGAEARVSNAGQSVEASTRVNISQSATLMDKSSTDGVVNMDKVREIAQAIRDGQFKVNPEAIADKLLASTSEMLSAPQSPH</sequence>
<protein>
    <submittedName>
        <fullName evidence="1">Flagellar biosynthesis anti-sigma factor FlgM</fullName>
    </submittedName>
</protein>
<evidence type="ECO:0000313" key="1">
    <source>
        <dbReference type="EMBL" id="MEJ7137831.1"/>
    </source>
</evidence>
<organism evidence="1 2">
    <name type="scientific">Amphibiibacter pelophylacis</name>
    <dbReference type="NCBI Taxonomy" id="1799477"/>
    <lineage>
        <taxon>Bacteria</taxon>
        <taxon>Pseudomonadati</taxon>
        <taxon>Pseudomonadota</taxon>
        <taxon>Betaproteobacteria</taxon>
        <taxon>Burkholderiales</taxon>
        <taxon>Sphaerotilaceae</taxon>
        <taxon>Amphibiibacter</taxon>
    </lineage>
</organism>
<accession>A0ACC6P0W3</accession>
<keyword evidence="1" id="KW-0969">Cilium</keyword>
<gene>
    <name evidence="1" type="primary">flgM</name>
    <name evidence="1" type="ORF">RV045_05205</name>
</gene>
<dbReference type="EMBL" id="JAWDIE010000006">
    <property type="protein sequence ID" value="MEJ7137831.1"/>
    <property type="molecule type" value="Genomic_DNA"/>
</dbReference>
<keyword evidence="1" id="KW-0966">Cell projection</keyword>
<proteinExistence type="predicted"/>